<dbReference type="EMBL" id="JBFAKC010000006">
    <property type="protein sequence ID" value="MEV0708934.1"/>
    <property type="molecule type" value="Genomic_DNA"/>
</dbReference>
<dbReference type="RefSeq" id="WP_357784121.1">
    <property type="nucleotide sequence ID" value="NZ_JBFAKC010000006.1"/>
</dbReference>
<organism evidence="1 2">
    <name type="scientific">Nocardia aurea</name>
    <dbReference type="NCBI Taxonomy" id="2144174"/>
    <lineage>
        <taxon>Bacteria</taxon>
        <taxon>Bacillati</taxon>
        <taxon>Actinomycetota</taxon>
        <taxon>Actinomycetes</taxon>
        <taxon>Mycobacteriales</taxon>
        <taxon>Nocardiaceae</taxon>
        <taxon>Nocardia</taxon>
    </lineage>
</organism>
<keyword evidence="2" id="KW-1185">Reference proteome</keyword>
<proteinExistence type="predicted"/>
<sequence length="311" mass="33970">MATPLVLLGEVHTGLVPSSTPLGRADADEVLALLPGCSVSWLERPIRLATSPAVGVGVDCRLRVGAEVVPIVGTVATRARLVGGWTLQSSACTRVCRSGDRRKQTWSYYLGRKGTTELIGRLPEIDSARTALAEGYLTGPPGREILDMAAISDHLMNHIRFDSGLDRRPPLRTRTTRLRWTACLAGNSRASVSFHLGAGHQRAMRVAVRTDRELRAVQQFCEDVAAHDWLLTVVTDVLDAAERRLGRSHARIDDLSAVLHNLTGLWIPGGHVPPEVRGLWKGLQIEPGFSRQWSLLTTRVRDKVASQRAPG</sequence>
<evidence type="ECO:0000313" key="2">
    <source>
        <dbReference type="Proteomes" id="UP001551695"/>
    </source>
</evidence>
<dbReference type="NCBIfam" id="NF040565">
    <property type="entry name" value="SCO2521_fam"/>
    <property type="match status" value="1"/>
</dbReference>
<evidence type="ECO:0000313" key="1">
    <source>
        <dbReference type="EMBL" id="MEV0708934.1"/>
    </source>
</evidence>
<gene>
    <name evidence="1" type="ORF">AB0I48_15350</name>
</gene>
<accession>A0ABV3FU23</accession>
<reference evidence="1 2" key="1">
    <citation type="submission" date="2024-06" db="EMBL/GenBank/DDBJ databases">
        <title>The Natural Products Discovery Center: Release of the First 8490 Sequenced Strains for Exploring Actinobacteria Biosynthetic Diversity.</title>
        <authorList>
            <person name="Kalkreuter E."/>
            <person name="Kautsar S.A."/>
            <person name="Yang D."/>
            <person name="Bader C.D."/>
            <person name="Teijaro C.N."/>
            <person name="Fluegel L."/>
            <person name="Davis C.M."/>
            <person name="Simpson J.R."/>
            <person name="Lauterbach L."/>
            <person name="Steele A.D."/>
            <person name="Gui C."/>
            <person name="Meng S."/>
            <person name="Li G."/>
            <person name="Viehrig K."/>
            <person name="Ye F."/>
            <person name="Su P."/>
            <person name="Kiefer A.F."/>
            <person name="Nichols A."/>
            <person name="Cepeda A.J."/>
            <person name="Yan W."/>
            <person name="Fan B."/>
            <person name="Jiang Y."/>
            <person name="Adhikari A."/>
            <person name="Zheng C.-J."/>
            <person name="Schuster L."/>
            <person name="Cowan T.M."/>
            <person name="Smanski M.J."/>
            <person name="Chevrette M.G."/>
            <person name="De Carvalho L.P.S."/>
            <person name="Shen B."/>
        </authorList>
    </citation>
    <scope>NUCLEOTIDE SEQUENCE [LARGE SCALE GENOMIC DNA]</scope>
    <source>
        <strain evidence="1 2">NPDC050403</strain>
    </source>
</reference>
<name>A0ABV3FU23_9NOCA</name>
<protein>
    <submittedName>
        <fullName evidence="1">SCO2521 family protein</fullName>
    </submittedName>
</protein>
<dbReference type="Proteomes" id="UP001551695">
    <property type="component" value="Unassembled WGS sequence"/>
</dbReference>
<comment type="caution">
    <text evidence="1">The sequence shown here is derived from an EMBL/GenBank/DDBJ whole genome shotgun (WGS) entry which is preliminary data.</text>
</comment>
<dbReference type="InterPro" id="IPR049749">
    <property type="entry name" value="SCO2521-like"/>
</dbReference>